<dbReference type="RefSeq" id="WP_044379498.1">
    <property type="nucleotide sequence ID" value="NZ_CP010849.1"/>
</dbReference>
<feature type="region of interest" description="Disordered" evidence="1">
    <location>
        <begin position="267"/>
        <end position="330"/>
    </location>
</feature>
<organism evidence="2 3">
    <name type="scientific">Streptomyces cyaneogriseus subsp. noncyanogenus</name>
    <dbReference type="NCBI Taxonomy" id="477245"/>
    <lineage>
        <taxon>Bacteria</taxon>
        <taxon>Bacillati</taxon>
        <taxon>Actinomycetota</taxon>
        <taxon>Actinomycetes</taxon>
        <taxon>Kitasatosporales</taxon>
        <taxon>Streptomycetaceae</taxon>
        <taxon>Streptomyces</taxon>
    </lineage>
</organism>
<evidence type="ECO:0000256" key="1">
    <source>
        <dbReference type="SAM" id="MobiDB-lite"/>
    </source>
</evidence>
<accession>A0A0C5G9U1</accession>
<name>A0A0C5G9U1_9ACTN</name>
<dbReference type="STRING" id="477245.TU94_04575"/>
<reference evidence="2 3" key="1">
    <citation type="submission" date="2015-02" db="EMBL/GenBank/DDBJ databases">
        <title>Genome sequence of thermotolerant Streptomyces cyaneogriseus subsp. Noncyanogenus NMWT1, the producer of nematocidal antibiotics nemadectin.</title>
        <authorList>
            <person name="Wang H."/>
            <person name="Li C."/>
            <person name="Xiang W."/>
            <person name="Wang X."/>
        </authorList>
    </citation>
    <scope>NUCLEOTIDE SEQUENCE [LARGE SCALE GENOMIC DNA]</scope>
    <source>
        <strain evidence="2 3">NMWT 1</strain>
    </source>
</reference>
<dbReference type="Proteomes" id="UP000032234">
    <property type="component" value="Chromosome"/>
</dbReference>
<proteinExistence type="predicted"/>
<feature type="region of interest" description="Disordered" evidence="1">
    <location>
        <begin position="218"/>
        <end position="237"/>
    </location>
</feature>
<keyword evidence="3" id="KW-1185">Reference proteome</keyword>
<dbReference type="InterPro" id="IPR045652">
    <property type="entry name" value="DUF6397"/>
</dbReference>
<gene>
    <name evidence="2" type="ORF">TU94_04575</name>
</gene>
<dbReference type="AlphaFoldDB" id="A0A0C5G9U1"/>
<evidence type="ECO:0000313" key="2">
    <source>
        <dbReference type="EMBL" id="AJP00856.1"/>
    </source>
</evidence>
<dbReference type="Pfam" id="PF19934">
    <property type="entry name" value="DUF6397"/>
    <property type="match status" value="1"/>
</dbReference>
<evidence type="ECO:0000313" key="3">
    <source>
        <dbReference type="Proteomes" id="UP000032234"/>
    </source>
</evidence>
<feature type="region of interest" description="Disordered" evidence="1">
    <location>
        <begin position="1"/>
        <end position="24"/>
    </location>
</feature>
<dbReference type="HOGENOM" id="CLU_061801_0_0_11"/>
<sequence length="330" mass="36062">MSGRTTTYQDPAATERISAARPTPAGRHTLITRSGAARELGLKPSELYIAVELGRVRTVPAPAGGRHVPRAEIERLRGEEGFPQSLRESVATVGTTRGAALMGVAKARFTRLARLGLLAPVTFYVNRYRAVVWLYLADELRQFAADGRNAPLLKGPLPGEKRERLDTGLDLRPRTWRGRQLASMLRQADDPWARAAAVASLLDPVHLSRTVRDPYERSRLNRLRRQPPGHGLPGSPAARIAADLATADDPQEIEWLQAELLRALAAAREQRPAPRPKPHPAACRPAREAAGPRAASPPAASHPAARQRPPGRPGPARTRRVLSWFRRAGS</sequence>
<dbReference type="PATRIC" id="fig|477245.3.peg.1010"/>
<feature type="compositionally biased region" description="Low complexity" evidence="1">
    <location>
        <begin position="280"/>
        <end position="308"/>
    </location>
</feature>
<protein>
    <submittedName>
        <fullName evidence="2">Uncharacterized protein</fullName>
    </submittedName>
</protein>
<dbReference type="KEGG" id="scw:TU94_04575"/>
<dbReference type="EMBL" id="CP010849">
    <property type="protein sequence ID" value="AJP00856.1"/>
    <property type="molecule type" value="Genomic_DNA"/>
</dbReference>